<evidence type="ECO:0000256" key="5">
    <source>
        <dbReference type="PROSITE-ProRule" id="PRU01243"/>
    </source>
</evidence>
<sequence length="159" mass="17201">MYAQAIYLATLAGLTAKNRVTINGFFVGKDSAQSGAAINFVNFNLTGHDGSVVECTTQSLNLPFPKEIDCKDSKHRFSLQASEDGTDFSLKIYRELNLPTNITYWGEGNVPTTCQAAKAGSTEHVCTQKAPVDIVVWNKKTPPAPVDANWGPAVGVPRR</sequence>
<dbReference type="PROSITE" id="PS51895">
    <property type="entry name" value="AA1"/>
    <property type="match status" value="1"/>
</dbReference>
<feature type="domain" description="AA1-like" evidence="6">
    <location>
        <begin position="15"/>
        <end position="139"/>
    </location>
</feature>
<dbReference type="GO" id="GO:0005576">
    <property type="term" value="C:extracellular region"/>
    <property type="evidence" value="ECO:0007669"/>
    <property type="project" value="UniProtKB-SubCell"/>
</dbReference>
<dbReference type="Proteomes" id="UP000829364">
    <property type="component" value="Chromosome 10"/>
</dbReference>
<dbReference type="RefSeq" id="XP_047847416.1">
    <property type="nucleotide sequence ID" value="XM_047991404.1"/>
</dbReference>
<evidence type="ECO:0000313" key="8">
    <source>
        <dbReference type="Proteomes" id="UP000829364"/>
    </source>
</evidence>
<dbReference type="Pfam" id="PF16541">
    <property type="entry name" value="AltA1"/>
    <property type="match status" value="1"/>
</dbReference>
<protein>
    <recommendedName>
        <fullName evidence="6">AA1-like domain-containing protein</fullName>
    </recommendedName>
</protein>
<dbReference type="InterPro" id="IPR032382">
    <property type="entry name" value="AltA1"/>
</dbReference>
<dbReference type="KEGG" id="ptkz:JDV02_009725"/>
<dbReference type="AlphaFoldDB" id="A0A9Q8QQC3"/>
<keyword evidence="2" id="KW-0964">Secreted</keyword>
<keyword evidence="4 5" id="KW-1015">Disulfide bond</keyword>
<gene>
    <name evidence="7" type="ORF">JDV02_009725</name>
</gene>
<reference evidence="7" key="1">
    <citation type="submission" date="2021-11" db="EMBL/GenBank/DDBJ databases">
        <title>Purpureocillium_takamizusanense_genome.</title>
        <authorList>
            <person name="Nguyen N.-H."/>
        </authorList>
    </citation>
    <scope>NUCLEOTIDE SEQUENCE</scope>
    <source>
        <strain evidence="7">PT3</strain>
    </source>
</reference>
<proteinExistence type="predicted"/>
<comment type="subcellular location">
    <subcellularLocation>
        <location evidence="1">Secreted</location>
    </subcellularLocation>
</comment>
<evidence type="ECO:0000256" key="4">
    <source>
        <dbReference type="ARBA" id="ARBA00023157"/>
    </source>
</evidence>
<evidence type="ECO:0000256" key="3">
    <source>
        <dbReference type="ARBA" id="ARBA00022729"/>
    </source>
</evidence>
<dbReference type="OrthoDB" id="3928926at2759"/>
<dbReference type="GeneID" id="72071670"/>
<dbReference type="EMBL" id="CP086363">
    <property type="protein sequence ID" value="UNI23935.1"/>
    <property type="molecule type" value="Genomic_DNA"/>
</dbReference>
<organism evidence="7 8">
    <name type="scientific">Purpureocillium takamizusanense</name>
    <dbReference type="NCBI Taxonomy" id="2060973"/>
    <lineage>
        <taxon>Eukaryota</taxon>
        <taxon>Fungi</taxon>
        <taxon>Dikarya</taxon>
        <taxon>Ascomycota</taxon>
        <taxon>Pezizomycotina</taxon>
        <taxon>Sordariomycetes</taxon>
        <taxon>Hypocreomycetidae</taxon>
        <taxon>Hypocreales</taxon>
        <taxon>Ophiocordycipitaceae</taxon>
        <taxon>Purpureocillium</taxon>
    </lineage>
</organism>
<keyword evidence="8" id="KW-1185">Reference proteome</keyword>
<name>A0A9Q8QQC3_9HYPO</name>
<evidence type="ECO:0000313" key="7">
    <source>
        <dbReference type="EMBL" id="UNI23935.1"/>
    </source>
</evidence>
<feature type="disulfide bond" evidence="5">
    <location>
        <begin position="114"/>
        <end position="126"/>
    </location>
</feature>
<evidence type="ECO:0000256" key="1">
    <source>
        <dbReference type="ARBA" id="ARBA00004613"/>
    </source>
</evidence>
<evidence type="ECO:0000256" key="2">
    <source>
        <dbReference type="ARBA" id="ARBA00022525"/>
    </source>
</evidence>
<dbReference type="Gene3D" id="2.40.350.20">
    <property type="match status" value="1"/>
</dbReference>
<evidence type="ECO:0000259" key="6">
    <source>
        <dbReference type="PROSITE" id="PS51895"/>
    </source>
</evidence>
<accession>A0A9Q8QQC3</accession>
<keyword evidence="3" id="KW-0732">Signal</keyword>
<feature type="disulfide bond" evidence="5">
    <location>
        <begin position="55"/>
        <end position="70"/>
    </location>
</feature>